<feature type="compositionally biased region" description="Basic and acidic residues" evidence="7">
    <location>
        <begin position="673"/>
        <end position="683"/>
    </location>
</feature>
<feature type="region of interest" description="Disordered" evidence="7">
    <location>
        <begin position="201"/>
        <end position="226"/>
    </location>
</feature>
<keyword evidence="10" id="KW-1185">Reference proteome</keyword>
<dbReference type="Pfam" id="PF00334">
    <property type="entry name" value="NDK"/>
    <property type="match status" value="3"/>
</dbReference>
<evidence type="ECO:0000256" key="5">
    <source>
        <dbReference type="ARBA" id="ARBA00022840"/>
    </source>
</evidence>
<evidence type="ECO:0000256" key="2">
    <source>
        <dbReference type="ARBA" id="ARBA00022679"/>
    </source>
</evidence>
<evidence type="ECO:0000313" key="10">
    <source>
        <dbReference type="Proteomes" id="UP000274429"/>
    </source>
</evidence>
<keyword evidence="4" id="KW-0418">Kinase</keyword>
<dbReference type="EMBL" id="UYWX01020293">
    <property type="protein sequence ID" value="VDM30207.1"/>
    <property type="molecule type" value="Genomic_DNA"/>
</dbReference>
<dbReference type="GO" id="GO:0016301">
    <property type="term" value="F:kinase activity"/>
    <property type="evidence" value="ECO:0007669"/>
    <property type="project" value="UniProtKB-KW"/>
</dbReference>
<keyword evidence="2" id="KW-0808">Transferase</keyword>
<dbReference type="STRING" id="6205.A0A0R3WZ76"/>
<evidence type="ECO:0000259" key="8">
    <source>
        <dbReference type="SMART" id="SM00562"/>
    </source>
</evidence>
<feature type="region of interest" description="Disordered" evidence="7">
    <location>
        <begin position="673"/>
        <end position="724"/>
    </location>
</feature>
<dbReference type="AlphaFoldDB" id="A0A0R3WZ76"/>
<proteinExistence type="inferred from homology"/>
<dbReference type="InterPro" id="IPR036850">
    <property type="entry name" value="NDK-like_dom_sf"/>
</dbReference>
<evidence type="ECO:0000256" key="1">
    <source>
        <dbReference type="ARBA" id="ARBA00008142"/>
    </source>
</evidence>
<dbReference type="SUPFAM" id="SSF54919">
    <property type="entry name" value="Nucleoside diphosphate kinase, NDK"/>
    <property type="match status" value="3"/>
</dbReference>
<reference evidence="9 10" key="2">
    <citation type="submission" date="2018-11" db="EMBL/GenBank/DDBJ databases">
        <authorList>
            <consortium name="Pathogen Informatics"/>
        </authorList>
    </citation>
    <scope>NUCLEOTIDE SEQUENCE [LARGE SCALE GENOMIC DNA]</scope>
</reference>
<feature type="compositionally biased region" description="Basic residues" evidence="7">
    <location>
        <begin position="715"/>
        <end position="724"/>
    </location>
</feature>
<dbReference type="PANTHER" id="PTHR46161:SF3">
    <property type="entry name" value="NUCLEOSIDE DIPHOSPHATE KINASE DDB_G0292928-RELATED"/>
    <property type="match status" value="1"/>
</dbReference>
<evidence type="ECO:0000313" key="11">
    <source>
        <dbReference type="WBParaSite" id="TTAC_0000607701-mRNA-1"/>
    </source>
</evidence>
<dbReference type="SMART" id="SM00562">
    <property type="entry name" value="NDK"/>
    <property type="match status" value="1"/>
</dbReference>
<dbReference type="Proteomes" id="UP000274429">
    <property type="component" value="Unassembled WGS sequence"/>
</dbReference>
<comment type="similarity">
    <text evidence="1 6">Belongs to the NDK family.</text>
</comment>
<evidence type="ECO:0000256" key="6">
    <source>
        <dbReference type="PROSITE-ProRule" id="PRU00706"/>
    </source>
</evidence>
<dbReference type="PROSITE" id="PS51374">
    <property type="entry name" value="NDPK_LIKE"/>
    <property type="match status" value="2"/>
</dbReference>
<feature type="compositionally biased region" description="Basic and acidic residues" evidence="7">
    <location>
        <begin position="201"/>
        <end position="212"/>
    </location>
</feature>
<feature type="compositionally biased region" description="Acidic residues" evidence="7">
    <location>
        <begin position="574"/>
        <end position="594"/>
    </location>
</feature>
<protein>
    <submittedName>
        <fullName evidence="11">NDK domain-containing protein</fullName>
    </submittedName>
</protein>
<evidence type="ECO:0000313" key="9">
    <source>
        <dbReference type="EMBL" id="VDM30207.1"/>
    </source>
</evidence>
<evidence type="ECO:0000256" key="3">
    <source>
        <dbReference type="ARBA" id="ARBA00022741"/>
    </source>
</evidence>
<dbReference type="InterPro" id="IPR034907">
    <property type="entry name" value="NDK-like_dom"/>
</dbReference>
<evidence type="ECO:0000256" key="4">
    <source>
        <dbReference type="ARBA" id="ARBA00022777"/>
    </source>
</evidence>
<sequence>MLKQEHAVLAGEIARIEIEDPYLKIIEEERAAEAKRKRNQREVDEECCPVILHSDLSEDTMEAIIKTFQDAQYEILQDEIHTLDTDVASELLADDIDDPGYASLITKLTKDPLRILIIARGSEGVFDGFSKFVGPKTGEESQEDEAFESIRDKFGGGKPNSCLTAPKTAATAEKVINMLFPEFTPRRVIIYVPETEEIRPSVHPMEDKKDSLADAEASEGSSGVPEYEGPPRVIVLVKPPAYESYRNAVVTDLEANGFEVLSTRDYTFSDEEARDYYADLASLSLFESLITTMTSGPSFIIMACKNDGPRALKDVLGPESYAQALKDNPDTLRGKYSSLPEVPKVDDLTWIDGTTTESQAQSTVMRFFPIEETFALLKPDSQPAWDEILDEIKQAGFKIAAKREVQLLPEDVRTIYEVEADKPYFDDLVRHMISGPSLALILKAQDAVRKWTKLIGPTDPDVAVDGYPLDVKPEKVCLRATYGRNFRDNAVHGSSSLETAKKSIQLLFPTVSLHDSDTSCFGEDYEDDEYADDDLCNEEQREDENEEEYEKRMFRCGERRRCREKRRARRALEEAEEEIEEGEEEGNEEEEDGQDPMKDEEKIEKEHEKAGEKLKGKKRGKTEVLHAKSGKPKIASEVPEENEYNEGVKQVIEEIVEETQPLTKVGEVKEGTEIRVGIEDDRTTITSPPPQEIPETTEVTEEVNAEGTNPNNQTRPRRKVKKLSRSKANLYTMMDLEDPNYYSVFIF</sequence>
<organism evidence="11">
    <name type="scientific">Hydatigena taeniaeformis</name>
    <name type="common">Feline tapeworm</name>
    <name type="synonym">Taenia taeniaeformis</name>
    <dbReference type="NCBI Taxonomy" id="6205"/>
    <lineage>
        <taxon>Eukaryota</taxon>
        <taxon>Metazoa</taxon>
        <taxon>Spiralia</taxon>
        <taxon>Lophotrochozoa</taxon>
        <taxon>Platyhelminthes</taxon>
        <taxon>Cestoda</taxon>
        <taxon>Eucestoda</taxon>
        <taxon>Cyclophyllidea</taxon>
        <taxon>Taeniidae</taxon>
        <taxon>Hydatigera</taxon>
    </lineage>
</organism>
<reference evidence="11" key="1">
    <citation type="submission" date="2017-02" db="UniProtKB">
        <authorList>
            <consortium name="WormBaseParasite"/>
        </authorList>
    </citation>
    <scope>IDENTIFICATION</scope>
</reference>
<dbReference type="WBParaSite" id="TTAC_0000607701-mRNA-1">
    <property type="protein sequence ID" value="TTAC_0000607701-mRNA-1"/>
    <property type="gene ID" value="TTAC_0000607701"/>
</dbReference>
<accession>A0A0R3WZ76</accession>
<dbReference type="Gene3D" id="3.30.70.141">
    <property type="entry name" value="Nucleoside diphosphate kinase-like domain"/>
    <property type="match status" value="3"/>
</dbReference>
<dbReference type="GO" id="GO:0005524">
    <property type="term" value="F:ATP binding"/>
    <property type="evidence" value="ECO:0007669"/>
    <property type="project" value="UniProtKB-KW"/>
</dbReference>
<gene>
    <name evidence="9" type="ORF">TTAC_LOCUS6062</name>
</gene>
<name>A0A0R3WZ76_HYDTA</name>
<dbReference type="OrthoDB" id="10263751at2759"/>
<keyword evidence="5" id="KW-0067">ATP-binding</keyword>
<feature type="domain" description="Nucleoside diphosphate kinase-like" evidence="8">
    <location>
        <begin position="370"/>
        <end position="515"/>
    </location>
</feature>
<feature type="compositionally biased region" description="Basic and acidic residues" evidence="7">
    <location>
        <begin position="595"/>
        <end position="614"/>
    </location>
</feature>
<keyword evidence="3" id="KW-0547">Nucleotide-binding</keyword>
<comment type="caution">
    <text evidence="6">Lacks conserved residue(s) required for the propagation of feature annotation.</text>
</comment>
<feature type="region of interest" description="Disordered" evidence="7">
    <location>
        <begin position="570"/>
        <end position="645"/>
    </location>
</feature>
<dbReference type="PANTHER" id="PTHR46161">
    <property type="entry name" value="NUCLEOSIDE DIPHOSPHATE KINASE"/>
    <property type="match status" value="1"/>
</dbReference>
<evidence type="ECO:0000256" key="7">
    <source>
        <dbReference type="SAM" id="MobiDB-lite"/>
    </source>
</evidence>